<dbReference type="OrthoDB" id="5086500at2759"/>
<reference evidence="18 19" key="1">
    <citation type="journal article" date="2014" name="Genome Biol. Evol.">
        <title>The secreted proteins of Achlya hypogyna and Thraustotheca clavata identify the ancestral oomycete secretome and reveal gene acquisitions by horizontal gene transfer.</title>
        <authorList>
            <person name="Misner I."/>
            <person name="Blouin N."/>
            <person name="Leonard G."/>
            <person name="Richards T.A."/>
            <person name="Lane C.E."/>
        </authorList>
    </citation>
    <scope>NUCLEOTIDE SEQUENCE [LARGE SCALE GENOMIC DNA]</scope>
    <source>
        <strain evidence="18 19">ATCC 34112</strain>
    </source>
</reference>
<evidence type="ECO:0000256" key="6">
    <source>
        <dbReference type="ARBA" id="ARBA00022824"/>
    </source>
</evidence>
<evidence type="ECO:0000256" key="2">
    <source>
        <dbReference type="ARBA" id="ARBA00004173"/>
    </source>
</evidence>
<keyword evidence="9" id="KW-0496">Mitochondrion</keyword>
<evidence type="ECO:0000256" key="9">
    <source>
        <dbReference type="ARBA" id="ARBA00023128"/>
    </source>
</evidence>
<evidence type="ECO:0000256" key="16">
    <source>
        <dbReference type="SAM" id="MobiDB-lite"/>
    </source>
</evidence>
<keyword evidence="7" id="KW-1133">Transmembrane helix</keyword>
<keyword evidence="19" id="KW-1185">Reference proteome</keyword>
<comment type="subcellular location">
    <subcellularLocation>
        <location evidence="3">Endoplasmic reticulum</location>
    </subcellularLocation>
    <subcellularLocation>
        <location evidence="1">Membrane</location>
        <topology evidence="1">Single-pass membrane protein</topology>
    </subcellularLocation>
    <subcellularLocation>
        <location evidence="2">Mitochondrion</location>
    </subcellularLocation>
</comment>
<keyword evidence="8" id="KW-0443">Lipid metabolism</keyword>
<evidence type="ECO:0000256" key="13">
    <source>
        <dbReference type="ARBA" id="ARBA00038024"/>
    </source>
</evidence>
<gene>
    <name evidence="18" type="ORF">THRCLA_07390</name>
</gene>
<comment type="similarity">
    <text evidence="13">Belongs to the SERAC1 family.</text>
</comment>
<evidence type="ECO:0000256" key="4">
    <source>
        <dbReference type="ARBA" id="ARBA00022516"/>
    </source>
</evidence>
<dbReference type="PANTHER" id="PTHR48182:SF2">
    <property type="entry name" value="PROTEIN SERAC1"/>
    <property type="match status" value="1"/>
</dbReference>
<protein>
    <recommendedName>
        <fullName evidence="14">Protein SERAC1</fullName>
    </recommendedName>
    <alternativeName>
        <fullName evidence="15">Serine active site-containing protein 1</fullName>
    </alternativeName>
</protein>
<dbReference type="AlphaFoldDB" id="A0A1V9ZDG9"/>
<feature type="compositionally biased region" description="Acidic residues" evidence="16">
    <location>
        <begin position="934"/>
        <end position="945"/>
    </location>
</feature>
<evidence type="ECO:0000256" key="1">
    <source>
        <dbReference type="ARBA" id="ARBA00004167"/>
    </source>
</evidence>
<evidence type="ECO:0000256" key="12">
    <source>
        <dbReference type="ARBA" id="ARBA00023264"/>
    </source>
</evidence>
<dbReference type="GO" id="GO:0008654">
    <property type="term" value="P:phospholipid biosynthetic process"/>
    <property type="evidence" value="ECO:0007669"/>
    <property type="project" value="UniProtKB-KW"/>
</dbReference>
<dbReference type="SUPFAM" id="SSF53474">
    <property type="entry name" value="alpha/beta-Hydrolases"/>
    <property type="match status" value="1"/>
</dbReference>
<evidence type="ECO:0000256" key="5">
    <source>
        <dbReference type="ARBA" id="ARBA00022692"/>
    </source>
</evidence>
<proteinExistence type="inferred from homology"/>
<evidence type="ECO:0000313" key="18">
    <source>
        <dbReference type="EMBL" id="OQR96045.1"/>
    </source>
</evidence>
<organism evidence="18 19">
    <name type="scientific">Thraustotheca clavata</name>
    <dbReference type="NCBI Taxonomy" id="74557"/>
    <lineage>
        <taxon>Eukaryota</taxon>
        <taxon>Sar</taxon>
        <taxon>Stramenopiles</taxon>
        <taxon>Oomycota</taxon>
        <taxon>Saprolegniomycetes</taxon>
        <taxon>Saprolegniales</taxon>
        <taxon>Achlyaceae</taxon>
        <taxon>Thraustotheca</taxon>
    </lineage>
</organism>
<keyword evidence="6" id="KW-0256">Endoplasmic reticulum</keyword>
<feature type="region of interest" description="Disordered" evidence="16">
    <location>
        <begin position="39"/>
        <end position="63"/>
    </location>
</feature>
<dbReference type="Gene3D" id="3.40.50.1820">
    <property type="entry name" value="alpha/beta hydrolase"/>
    <property type="match status" value="1"/>
</dbReference>
<dbReference type="Proteomes" id="UP000243217">
    <property type="component" value="Unassembled WGS sequence"/>
</dbReference>
<feature type="signal peptide" evidence="17">
    <location>
        <begin position="1"/>
        <end position="21"/>
    </location>
</feature>
<dbReference type="EMBL" id="JNBS01001991">
    <property type="protein sequence ID" value="OQR96045.1"/>
    <property type="molecule type" value="Genomic_DNA"/>
</dbReference>
<keyword evidence="12" id="KW-1208">Phospholipid metabolism</keyword>
<dbReference type="GO" id="GO:0005739">
    <property type="term" value="C:mitochondrion"/>
    <property type="evidence" value="ECO:0007669"/>
    <property type="project" value="UniProtKB-SubCell"/>
</dbReference>
<dbReference type="SUPFAM" id="SSF48371">
    <property type="entry name" value="ARM repeat"/>
    <property type="match status" value="1"/>
</dbReference>
<evidence type="ECO:0000256" key="17">
    <source>
        <dbReference type="SAM" id="SignalP"/>
    </source>
</evidence>
<keyword evidence="10" id="KW-0472">Membrane</keyword>
<feature type="chain" id="PRO_5012912828" description="Protein SERAC1" evidence="17">
    <location>
        <begin position="22"/>
        <end position="1265"/>
    </location>
</feature>
<evidence type="ECO:0000256" key="15">
    <source>
        <dbReference type="ARBA" id="ARBA00041701"/>
    </source>
</evidence>
<dbReference type="InterPro" id="IPR016024">
    <property type="entry name" value="ARM-type_fold"/>
</dbReference>
<evidence type="ECO:0000256" key="11">
    <source>
        <dbReference type="ARBA" id="ARBA00023209"/>
    </source>
</evidence>
<feature type="compositionally biased region" description="Acidic residues" evidence="16">
    <location>
        <begin position="952"/>
        <end position="961"/>
    </location>
</feature>
<feature type="region of interest" description="Disordered" evidence="16">
    <location>
        <begin position="928"/>
        <end position="966"/>
    </location>
</feature>
<evidence type="ECO:0000256" key="7">
    <source>
        <dbReference type="ARBA" id="ARBA00022989"/>
    </source>
</evidence>
<evidence type="ECO:0000313" key="19">
    <source>
        <dbReference type="Proteomes" id="UP000243217"/>
    </source>
</evidence>
<dbReference type="GO" id="GO:0016020">
    <property type="term" value="C:membrane"/>
    <property type="evidence" value="ECO:0007669"/>
    <property type="project" value="UniProtKB-SubCell"/>
</dbReference>
<accession>A0A1V9ZDG9</accession>
<feature type="compositionally biased region" description="Basic and acidic residues" evidence="16">
    <location>
        <begin position="1224"/>
        <end position="1242"/>
    </location>
</feature>
<sequence>MIHSRRLVTTIAGLGLASASAWMYQDDEIVLPIVVKKKESPKNNKRSRRNSEHRLPPQQQHGLEQSYFRDVGDYLASATVSASKAYVSLTNRMSRMENNQVAPMPALDERYAKSSLDAKQIVSSSNFDLLLNVIASDTKNSISNETYRAINRAAEMNVECAAAIAERATRYGKQTLLHLARRHDIDPRLGNALHNLTILNGNECRFGPANLNSLISLVCADNLPSQYLEFAWWALAASASDRAMTTRYRWRKEWFGNDRVARTRGILMKNSYIWSALMGSDQTNTNVQYQASSLVKEMVKAPTMAISMDDEKLDLIWDWMLAEDIPLCVNAIETLSTIAANSTWRNKLLARGFLDQLHDRIHESNDTRLAAAVLHAVHTVAFQNSAELDSHALSDLNNAVNVLDDDWLGGTEAVDEPTYVRGWIDVFTSYLGHEDRKIAENAVRCLEALSTHGTYKNQGMQEWIISVLDLVLEKVPLDVATQASSVRAARSRTRPLKNSAPSPPTEFVMAHTRALRALAFVIDRKECQETFVKSGGLPLLKAMMASAKAGGIEESALKSFEQEWSRVVANLVAGPSVNWRVLSEIQSWKADLEHIANSSNIQTKMQARRALHNLTHKDVTYLDGVHPMLPFTSTKQDYDVDIVFIHGLLGCAYETWVGGKNTSSPDANTPVWSNDWLIADLESKGLKPRVISLAYDSKIFASESAFETLCLENTSRDLLHKMKAAKIGTSSRPVIFITHSMGGIVLKKMLSDSPDEKLPTATKGIVFYSTPHHGSPVAVALQKINVKSLNLAHPVVADLHGTPRLKHLNEWCKKYVEKNKVQVLSVGETLPMKIPIVGIEAVVVPEASSNPGFGEYVKLSDADHIDEMMDSFGLDELKSLPLLEQVHRLHHAISMGYAYRETAAWKAMAIEDKRRLLEYIKETRTSLKPKMNVQEDEDYDNEEEDMSKKDDEETMDEDQIESTDRNIEPKDDAYLKMLEMRKGKAQWKIIDNEEKKRERKDCPCGVEHENGTSVVLDEIKMMMMTFGDHDYVCDVTAIFIQERVKENIRRTIGTIEQIALMELIDMFPEEAMYYGRWKEFKTTAKEDSNENDVTEDTITDEMVDEMDLLASYEDKGEMAMFEMYFMERIKFADVRTKTMESIAYLDFSKKRTTNFMKDSQAFLAWLELPKVSRATLEFLNFIVYNRIGLYVEEAIRASHHGVLEKLEQPLQVDQVKAIALKFHVPEKKSPEKTKPPKRKEPENPSESTAVTGLTSPPSTRLKRLR</sequence>
<dbReference type="Gene3D" id="1.25.10.10">
    <property type="entry name" value="Leucine-rich Repeat Variant"/>
    <property type="match status" value="1"/>
</dbReference>
<feature type="compositionally biased region" description="Polar residues" evidence="16">
    <location>
        <begin position="1248"/>
        <end position="1258"/>
    </location>
</feature>
<dbReference type="InterPro" id="IPR029058">
    <property type="entry name" value="AB_hydrolase_fold"/>
</dbReference>
<keyword evidence="17" id="KW-0732">Signal</keyword>
<dbReference type="PANTHER" id="PTHR48182">
    <property type="entry name" value="PROTEIN SERAC1"/>
    <property type="match status" value="1"/>
</dbReference>
<comment type="caution">
    <text evidence="18">The sequence shown here is derived from an EMBL/GenBank/DDBJ whole genome shotgun (WGS) entry which is preliminary data.</text>
</comment>
<evidence type="ECO:0000256" key="14">
    <source>
        <dbReference type="ARBA" id="ARBA00040991"/>
    </source>
</evidence>
<feature type="region of interest" description="Disordered" evidence="16">
    <location>
        <begin position="1224"/>
        <end position="1265"/>
    </location>
</feature>
<dbReference type="InterPro" id="IPR052374">
    <property type="entry name" value="SERAC1"/>
</dbReference>
<dbReference type="GO" id="GO:0005783">
    <property type="term" value="C:endoplasmic reticulum"/>
    <property type="evidence" value="ECO:0007669"/>
    <property type="project" value="UniProtKB-SubCell"/>
</dbReference>
<keyword evidence="5" id="KW-0812">Transmembrane</keyword>
<keyword evidence="11" id="KW-0594">Phospholipid biosynthesis</keyword>
<evidence type="ECO:0000256" key="8">
    <source>
        <dbReference type="ARBA" id="ARBA00023098"/>
    </source>
</evidence>
<dbReference type="InterPro" id="IPR011989">
    <property type="entry name" value="ARM-like"/>
</dbReference>
<name>A0A1V9ZDG9_9STRA</name>
<evidence type="ECO:0000256" key="3">
    <source>
        <dbReference type="ARBA" id="ARBA00004240"/>
    </source>
</evidence>
<keyword evidence="4" id="KW-0444">Lipid biosynthesis</keyword>
<evidence type="ECO:0000256" key="10">
    <source>
        <dbReference type="ARBA" id="ARBA00023136"/>
    </source>
</evidence>